<dbReference type="InterPro" id="IPR050738">
    <property type="entry name" value="Sulfatase"/>
</dbReference>
<dbReference type="InterPro" id="IPR013320">
    <property type="entry name" value="ConA-like_dom_sf"/>
</dbReference>
<dbReference type="InterPro" id="IPR017850">
    <property type="entry name" value="Alkaline_phosphatase_core_sf"/>
</dbReference>
<dbReference type="CDD" id="cd16025">
    <property type="entry name" value="PAS_like"/>
    <property type="match status" value="1"/>
</dbReference>
<accession>D8K9Z5</accession>
<keyword evidence="3" id="KW-0378">Hydrolase</keyword>
<dbReference type="Gene3D" id="3.40.720.10">
    <property type="entry name" value="Alkaline Phosphatase, subunit A"/>
    <property type="match status" value="1"/>
</dbReference>
<dbReference type="RefSeq" id="WP_013221421.1">
    <property type="nucleotide sequence ID" value="NC_014315.1"/>
</dbReference>
<dbReference type="InterPro" id="IPR000917">
    <property type="entry name" value="Sulfatase_N"/>
</dbReference>
<gene>
    <name evidence="7" type="ordered locus">Nwat_2570</name>
</gene>
<dbReference type="EMBL" id="CP002086">
    <property type="protein sequence ID" value="ADJ29353.1"/>
    <property type="molecule type" value="Genomic_DNA"/>
</dbReference>
<comment type="similarity">
    <text evidence="1">Belongs to the sulfatase family.</text>
</comment>
<dbReference type="PANTHER" id="PTHR42693:SF43">
    <property type="entry name" value="BLL2667 PROTEIN"/>
    <property type="match status" value="1"/>
</dbReference>
<dbReference type="Gene3D" id="3.30.1120.10">
    <property type="match status" value="1"/>
</dbReference>
<dbReference type="KEGG" id="nwa:Nwat_2570"/>
<protein>
    <submittedName>
        <fullName evidence="7">Sulfatase</fullName>
    </submittedName>
</protein>
<keyword evidence="4" id="KW-0106">Calcium</keyword>
<dbReference type="Pfam" id="PF00884">
    <property type="entry name" value="Sulfatase"/>
    <property type="match status" value="1"/>
</dbReference>
<feature type="signal peptide" evidence="5">
    <location>
        <begin position="1"/>
        <end position="24"/>
    </location>
</feature>
<dbReference type="SUPFAM" id="SSF49899">
    <property type="entry name" value="Concanavalin A-like lectins/glucanases"/>
    <property type="match status" value="1"/>
</dbReference>
<sequence length="780" mass="85462">MKELLSGLLGLALLLGAFLGSAEAQDWPDRSQLPQPLSPFEGQIGKTYKTSTGDWQEPVSAPENAPNIIVILLDDVGFGQTGTFGGMIPTPELDELAAEGLKYTRFHTTAICGPTRAALLTGRNHHTAGNGFLMEWATGYPSYTTMIPKQTATISEVLKDNGYATWWFGKNHNTPSWESTMTGPFDRWPTGMGFDYFYGFNGGETDQYYPVLIENTVAIEPPASPDEGYHLLTDMTDRAIERMKVAKAVAPEKPFFMYFAPGAMHAPHQAAPKWREPFKGAFDDGWEAYREKVFKKQLEMGIIPEGTKLTPRPEWVPEWSSLNETQIRVYTTLMENYAGYMAFTDHEIGRLLDGVKQLPDAENTMVIYIVGDNGASAEGGPDGTFNEIASLNGVLKPLEDLIPRLDDVGQPGTQPHYPLGWAWAGDAPFQWVKQVASHLGGTRNPMVVSWPARIQHDDKPREAFLHVIDVVPTILEAVGVPMPKTVNGIEQVPLAGASFLNSFSDPDFKGRNSQYFEIISNRSYYEDGWKANAQHSFPWRQGYAPGNWEQDQWELYYLPDDFSEAVDLADKNPEKLAEMKAKFDQAAQEFGVYPLDDRGAARIAVPKPGVPGAIDGATVFTYPAGATRIGETAAPQMKNRSWTMTAYATGKGAETEGVLMAWGGLGAGMTFYIDKGIPVFTYNYFNDYTTLKGNKVVDGDAILVVDFAYDGGGKLGAGATLSLLVDGEQVAQKKMAGSVGGGFGIDTFGIGADTGQPVINDYKPPFPFTGEIEKVVIELK</sequence>
<evidence type="ECO:0000256" key="5">
    <source>
        <dbReference type="SAM" id="SignalP"/>
    </source>
</evidence>
<evidence type="ECO:0000256" key="3">
    <source>
        <dbReference type="ARBA" id="ARBA00022801"/>
    </source>
</evidence>
<dbReference type="PANTHER" id="PTHR42693">
    <property type="entry name" value="ARYLSULFATASE FAMILY MEMBER"/>
    <property type="match status" value="1"/>
</dbReference>
<evidence type="ECO:0000256" key="1">
    <source>
        <dbReference type="ARBA" id="ARBA00008779"/>
    </source>
</evidence>
<evidence type="ECO:0000256" key="4">
    <source>
        <dbReference type="ARBA" id="ARBA00022837"/>
    </source>
</evidence>
<evidence type="ECO:0000313" key="7">
    <source>
        <dbReference type="EMBL" id="ADJ29353.1"/>
    </source>
</evidence>
<dbReference type="PROSITE" id="PS00523">
    <property type="entry name" value="SULFATASE_1"/>
    <property type="match status" value="1"/>
</dbReference>
<dbReference type="AlphaFoldDB" id="D8K9Z5"/>
<dbReference type="GO" id="GO:0046872">
    <property type="term" value="F:metal ion binding"/>
    <property type="evidence" value="ECO:0007669"/>
    <property type="project" value="UniProtKB-KW"/>
</dbReference>
<keyword evidence="2" id="KW-0479">Metal-binding</keyword>
<dbReference type="STRING" id="105559.Nwat_2570"/>
<dbReference type="SUPFAM" id="SSF53649">
    <property type="entry name" value="Alkaline phosphatase-like"/>
    <property type="match status" value="1"/>
</dbReference>
<dbReference type="HOGENOM" id="CLU_006332_11_0_6"/>
<feature type="chain" id="PRO_5003116677" evidence="5">
    <location>
        <begin position="25"/>
        <end position="780"/>
    </location>
</feature>
<reference evidence="7 8" key="1">
    <citation type="submission" date="2010-06" db="EMBL/GenBank/DDBJ databases">
        <title>Complete sequence of chromosome of Nitrosococcus watsoni C-113.</title>
        <authorList>
            <consortium name="US DOE Joint Genome Institute"/>
            <person name="Lucas S."/>
            <person name="Copeland A."/>
            <person name="Lapidus A."/>
            <person name="Cheng J.-F."/>
            <person name="Bruce D."/>
            <person name="Goodwin L."/>
            <person name="Pitluck S."/>
            <person name="Malfatti S.A."/>
            <person name="Chain P.S.G."/>
            <person name="Land M."/>
            <person name="Hauser L."/>
            <person name="Kyrpides N."/>
            <person name="Ivanova N."/>
            <person name="Cambell M.A."/>
            <person name="Heidelberg J.F."/>
            <person name="Klotz M.G."/>
            <person name="Woyke T."/>
        </authorList>
    </citation>
    <scope>NUCLEOTIDE SEQUENCE [LARGE SCALE GENOMIC DNA]</scope>
    <source>
        <strain evidence="7 8">C-113</strain>
    </source>
</reference>
<dbReference type="GO" id="GO:0016787">
    <property type="term" value="F:hydrolase activity"/>
    <property type="evidence" value="ECO:0007669"/>
    <property type="project" value="UniProtKB-KW"/>
</dbReference>
<dbReference type="eggNOG" id="COG3119">
    <property type="taxonomic scope" value="Bacteria"/>
</dbReference>
<evidence type="ECO:0000259" key="6">
    <source>
        <dbReference type="Pfam" id="PF00884"/>
    </source>
</evidence>
<evidence type="ECO:0000256" key="2">
    <source>
        <dbReference type="ARBA" id="ARBA00022723"/>
    </source>
</evidence>
<dbReference type="InterPro" id="IPR024607">
    <property type="entry name" value="Sulfatase_CS"/>
</dbReference>
<feature type="domain" description="Sulfatase N-terminal" evidence="6">
    <location>
        <begin position="66"/>
        <end position="480"/>
    </location>
</feature>
<proteinExistence type="inferred from homology"/>
<evidence type="ECO:0000313" key="8">
    <source>
        <dbReference type="Proteomes" id="UP000000393"/>
    </source>
</evidence>
<dbReference type="OrthoDB" id="974590at2"/>
<name>D8K9Z5_NITWC</name>
<keyword evidence="8" id="KW-1185">Reference proteome</keyword>
<organism evidence="7 8">
    <name type="scientific">Nitrosococcus watsoni (strain C-113)</name>
    <dbReference type="NCBI Taxonomy" id="105559"/>
    <lineage>
        <taxon>Bacteria</taxon>
        <taxon>Pseudomonadati</taxon>
        <taxon>Pseudomonadota</taxon>
        <taxon>Gammaproteobacteria</taxon>
        <taxon>Chromatiales</taxon>
        <taxon>Chromatiaceae</taxon>
        <taxon>Nitrosococcus</taxon>
    </lineage>
</organism>
<dbReference type="Proteomes" id="UP000000393">
    <property type="component" value="Chromosome"/>
</dbReference>
<keyword evidence="5" id="KW-0732">Signal</keyword>